<dbReference type="EMBL" id="JAIWQS010000004">
    <property type="protein sequence ID" value="KAJ8768159.1"/>
    <property type="molecule type" value="Genomic_DNA"/>
</dbReference>
<reference evidence="1 2" key="1">
    <citation type="submission" date="2021-09" db="EMBL/GenBank/DDBJ databases">
        <title>Genomic insights and catalytic innovation underlie evolution of tropane alkaloids biosynthesis.</title>
        <authorList>
            <person name="Wang Y.-J."/>
            <person name="Tian T."/>
            <person name="Huang J.-P."/>
            <person name="Huang S.-X."/>
        </authorList>
    </citation>
    <scope>NUCLEOTIDE SEQUENCE [LARGE SCALE GENOMIC DNA]</scope>
    <source>
        <strain evidence="1">KIB-2018</strain>
        <tissue evidence="1">Leaf</tissue>
    </source>
</reference>
<keyword evidence="2" id="KW-1185">Reference proteome</keyword>
<dbReference type="AlphaFoldDB" id="A0AAV8TPT8"/>
<gene>
    <name evidence="1" type="ORF">K2173_021099</name>
</gene>
<sequence>MVAGDLVKVTGGRRFEVKACKSFRIRARNLGPGIAIPVWYPRKIIFLSLGVCLSKVLRIFSRKPESNPKLKIVENLDADFALEFGTAVWCHSVKVKRSSLQTD</sequence>
<evidence type="ECO:0000313" key="2">
    <source>
        <dbReference type="Proteomes" id="UP001159364"/>
    </source>
</evidence>
<dbReference type="Proteomes" id="UP001159364">
    <property type="component" value="Linkage Group LG04"/>
</dbReference>
<accession>A0AAV8TPT8</accession>
<organism evidence="1 2">
    <name type="scientific">Erythroxylum novogranatense</name>
    <dbReference type="NCBI Taxonomy" id="1862640"/>
    <lineage>
        <taxon>Eukaryota</taxon>
        <taxon>Viridiplantae</taxon>
        <taxon>Streptophyta</taxon>
        <taxon>Embryophyta</taxon>
        <taxon>Tracheophyta</taxon>
        <taxon>Spermatophyta</taxon>
        <taxon>Magnoliopsida</taxon>
        <taxon>eudicotyledons</taxon>
        <taxon>Gunneridae</taxon>
        <taxon>Pentapetalae</taxon>
        <taxon>rosids</taxon>
        <taxon>fabids</taxon>
        <taxon>Malpighiales</taxon>
        <taxon>Erythroxylaceae</taxon>
        <taxon>Erythroxylum</taxon>
    </lineage>
</organism>
<comment type="caution">
    <text evidence="1">The sequence shown here is derived from an EMBL/GenBank/DDBJ whole genome shotgun (WGS) entry which is preliminary data.</text>
</comment>
<evidence type="ECO:0000313" key="1">
    <source>
        <dbReference type="EMBL" id="KAJ8768159.1"/>
    </source>
</evidence>
<proteinExistence type="predicted"/>
<name>A0AAV8TPT8_9ROSI</name>
<protein>
    <submittedName>
        <fullName evidence="1">Uncharacterized protein</fullName>
    </submittedName>
</protein>